<keyword evidence="4" id="KW-1185">Reference proteome</keyword>
<dbReference type="AlphaFoldDB" id="G8P079"/>
<evidence type="ECO:0000313" key="4">
    <source>
        <dbReference type="Proteomes" id="UP000007113"/>
    </source>
</evidence>
<keyword evidence="3" id="KW-0808">Transferase</keyword>
<evidence type="ECO:0000256" key="1">
    <source>
        <dbReference type="SAM" id="Phobius"/>
    </source>
</evidence>
<dbReference type="InterPro" id="IPR050879">
    <property type="entry name" value="Acyltransferase_3"/>
</dbReference>
<feature type="transmembrane region" description="Helical" evidence="1">
    <location>
        <begin position="277"/>
        <end position="299"/>
    </location>
</feature>
<protein>
    <submittedName>
        <fullName evidence="3">Acyltransferase 3</fullName>
    </submittedName>
</protein>
<feature type="transmembrane region" description="Helical" evidence="1">
    <location>
        <begin position="71"/>
        <end position="89"/>
    </location>
</feature>
<feature type="transmembrane region" description="Helical" evidence="1">
    <location>
        <begin position="311"/>
        <end position="329"/>
    </location>
</feature>
<feature type="transmembrane region" description="Helical" evidence="1">
    <location>
        <begin position="185"/>
        <end position="206"/>
    </location>
</feature>
<dbReference type="GO" id="GO:0016020">
    <property type="term" value="C:membrane"/>
    <property type="evidence" value="ECO:0007669"/>
    <property type="project" value="TreeGrafter"/>
</dbReference>
<keyword evidence="3" id="KW-0012">Acyltransferase</keyword>
<evidence type="ECO:0000313" key="3">
    <source>
        <dbReference type="EMBL" id="AEU36873.1"/>
    </source>
</evidence>
<dbReference type="OrthoDB" id="9796461at2"/>
<dbReference type="Proteomes" id="UP000007113">
    <property type="component" value="Chromosome"/>
</dbReference>
<gene>
    <name evidence="3" type="ordered locus">AciX8_2560</name>
</gene>
<dbReference type="STRING" id="682795.AciX8_2560"/>
<dbReference type="InterPro" id="IPR002656">
    <property type="entry name" value="Acyl_transf_3_dom"/>
</dbReference>
<feature type="transmembrane region" description="Helical" evidence="1">
    <location>
        <begin position="34"/>
        <end position="51"/>
    </location>
</feature>
<proteinExistence type="predicted"/>
<dbReference type="EMBL" id="CP003130">
    <property type="protein sequence ID" value="AEU36873.1"/>
    <property type="molecule type" value="Genomic_DNA"/>
</dbReference>
<keyword evidence="1" id="KW-1133">Transmembrane helix</keyword>
<sequence>MDCGHEDTMVIAPLPENQLENLAPARNIPSLDGLRALSILLVIFAHSSWYLPSWITQNSIFHSVIGNGYHGVAVFFVISGYLITTLLLREFDKTRTVSLKHFYFRRTLRIFPPFYFFLGVMGVLWAVHIIPEDLRSFIASLTYTWAYYPGAHGYFITHTWSLSIEEQFYLIWPLLFVFLHRRSKLIAASTLLIVAMPFIRVLFYFILPHLRGHEFYMVHGWIDTMMVGCLLALVKHQGKWKAWQQRYINGWTVSAMAIIAFYINPVVTAALPKRSSGIFALGISPTVTAFCIGGILMYLTSTENPLILRLFNNRAIRHVGVLSYSLYLWQQLFMSHEFSFLPYGYLYAFAIAECSFWLVEKPSLHLRAKLEATWWPIREPRGSDRGTVKEG</sequence>
<dbReference type="Pfam" id="PF01757">
    <property type="entry name" value="Acyl_transf_3"/>
    <property type="match status" value="1"/>
</dbReference>
<keyword evidence="1" id="KW-0812">Transmembrane</keyword>
<feature type="domain" description="Acyltransferase 3" evidence="2">
    <location>
        <begin position="29"/>
        <end position="335"/>
    </location>
</feature>
<name>G8P079_GRAMM</name>
<accession>G8P079</accession>
<dbReference type="GO" id="GO:0009103">
    <property type="term" value="P:lipopolysaccharide biosynthetic process"/>
    <property type="evidence" value="ECO:0007669"/>
    <property type="project" value="TreeGrafter"/>
</dbReference>
<feature type="transmembrane region" description="Helical" evidence="1">
    <location>
        <begin position="218"/>
        <end position="235"/>
    </location>
</feature>
<evidence type="ECO:0000259" key="2">
    <source>
        <dbReference type="Pfam" id="PF01757"/>
    </source>
</evidence>
<organism evidence="3 4">
    <name type="scientific">Granulicella mallensis (strain ATCC BAA-1857 / DSM 23137 / MP5ACTX8)</name>
    <dbReference type="NCBI Taxonomy" id="682795"/>
    <lineage>
        <taxon>Bacteria</taxon>
        <taxon>Pseudomonadati</taxon>
        <taxon>Acidobacteriota</taxon>
        <taxon>Terriglobia</taxon>
        <taxon>Terriglobales</taxon>
        <taxon>Acidobacteriaceae</taxon>
        <taxon>Granulicella</taxon>
    </lineage>
</organism>
<dbReference type="HOGENOM" id="CLU_005679_1_2_0"/>
<feature type="transmembrane region" description="Helical" evidence="1">
    <location>
        <begin position="151"/>
        <end position="178"/>
    </location>
</feature>
<feature type="transmembrane region" description="Helical" evidence="1">
    <location>
        <begin position="341"/>
        <end position="359"/>
    </location>
</feature>
<dbReference type="GO" id="GO:0016747">
    <property type="term" value="F:acyltransferase activity, transferring groups other than amino-acyl groups"/>
    <property type="evidence" value="ECO:0007669"/>
    <property type="project" value="InterPro"/>
</dbReference>
<keyword evidence="1" id="KW-0472">Membrane</keyword>
<dbReference type="eggNOG" id="COG1835">
    <property type="taxonomic scope" value="Bacteria"/>
</dbReference>
<dbReference type="KEGG" id="gma:AciX8_2560"/>
<dbReference type="PANTHER" id="PTHR23028:SF53">
    <property type="entry name" value="ACYL_TRANSF_3 DOMAIN-CONTAINING PROTEIN"/>
    <property type="match status" value="1"/>
</dbReference>
<dbReference type="PANTHER" id="PTHR23028">
    <property type="entry name" value="ACETYLTRANSFERASE"/>
    <property type="match status" value="1"/>
</dbReference>
<reference evidence="3 4" key="1">
    <citation type="submission" date="2011-11" db="EMBL/GenBank/DDBJ databases">
        <title>Complete sequence of Granulicella mallensis MP5ACTX8.</title>
        <authorList>
            <consortium name="US DOE Joint Genome Institute"/>
            <person name="Lucas S."/>
            <person name="Copeland A."/>
            <person name="Lapidus A."/>
            <person name="Cheng J.-F."/>
            <person name="Goodwin L."/>
            <person name="Pitluck S."/>
            <person name="Peters L."/>
            <person name="Lu M."/>
            <person name="Detter J.C."/>
            <person name="Han C."/>
            <person name="Tapia R."/>
            <person name="Land M."/>
            <person name="Hauser L."/>
            <person name="Kyrpides N."/>
            <person name="Ivanova N."/>
            <person name="Mikhailova N."/>
            <person name="Pagani I."/>
            <person name="Rawat S."/>
            <person name="Mannisto M."/>
            <person name="Haggblom M."/>
            <person name="Woyke T."/>
        </authorList>
    </citation>
    <scope>NUCLEOTIDE SEQUENCE [LARGE SCALE GENOMIC DNA]</scope>
    <source>
        <strain evidence="4">ATCC BAA-1857 / DSM 23137 / MP5ACTX8</strain>
    </source>
</reference>
<feature type="transmembrane region" description="Helical" evidence="1">
    <location>
        <begin position="247"/>
        <end position="271"/>
    </location>
</feature>
<feature type="transmembrane region" description="Helical" evidence="1">
    <location>
        <begin position="110"/>
        <end position="131"/>
    </location>
</feature>